<reference evidence="1 2" key="1">
    <citation type="journal article" date="2019" name="Int. J. Syst. Evol. Microbiol.">
        <title>Photorhabdus khanii subsp. guanajuatensis subsp. nov., isolated from Heterorhabditis atacamensis, and Photorhabdus luminescens subsp. mexicana subsp. nov., isolated from Heterorhabditis mexicana entomopathogenic nematodes.</title>
        <authorList>
            <person name="Machado R.A.R."/>
            <person name="Bruno P."/>
            <person name="Arce C.C.M."/>
            <person name="Liechti N."/>
            <person name="Kohler A."/>
            <person name="Bernal J."/>
            <person name="Bruggmann R."/>
            <person name="Turlings T.C.J."/>
        </authorList>
    </citation>
    <scope>NUCLEOTIDE SEQUENCE [LARGE SCALE GENOMIC DNA]</scope>
    <source>
        <strain evidence="1 2">MEX20-17</strain>
    </source>
</reference>
<dbReference type="AlphaFoldDB" id="A0A4R4K2N5"/>
<evidence type="ECO:0000313" key="2">
    <source>
        <dbReference type="Proteomes" id="UP000295598"/>
    </source>
</evidence>
<dbReference type="RefSeq" id="WP_132352589.1">
    <property type="nucleotide sequence ID" value="NZ_CAWOJO010000004.1"/>
</dbReference>
<gene>
    <name evidence="1" type="ORF">C5467_03725</name>
</gene>
<evidence type="ECO:0000313" key="1">
    <source>
        <dbReference type="EMBL" id="TDB61614.1"/>
    </source>
</evidence>
<accession>A0A4R4K2N5</accession>
<organism evidence="1 2">
    <name type="scientific">Photorhabdus khanii subsp. guanajuatensis</name>
    <dbReference type="NCBI Taxonomy" id="2100166"/>
    <lineage>
        <taxon>Bacteria</taxon>
        <taxon>Pseudomonadati</taxon>
        <taxon>Pseudomonadota</taxon>
        <taxon>Gammaproteobacteria</taxon>
        <taxon>Enterobacterales</taxon>
        <taxon>Morganellaceae</taxon>
        <taxon>Photorhabdus</taxon>
    </lineage>
</organism>
<sequence>MPGFIWQATKEGYLKQLDIVKAEYEKAGPEGAYNAGLEAGKIVTEIASMAAGGLGAVKGSTSGAAKLSKVISKDPHPTVDIRHVYRVEKDGSKTQMTWGEGNYKQGILLRTLLLRRCLKVLGCQRISGYMIFMMKKQVWLPV</sequence>
<dbReference type="EMBL" id="PUJY01000004">
    <property type="protein sequence ID" value="TDB61614.1"/>
    <property type="molecule type" value="Genomic_DNA"/>
</dbReference>
<name>A0A4R4K2N5_9GAMM</name>
<comment type="caution">
    <text evidence="1">The sequence shown here is derived from an EMBL/GenBank/DDBJ whole genome shotgun (WGS) entry which is preliminary data.</text>
</comment>
<dbReference type="Proteomes" id="UP000295598">
    <property type="component" value="Unassembled WGS sequence"/>
</dbReference>
<protein>
    <submittedName>
        <fullName evidence="1">Uncharacterized protein</fullName>
    </submittedName>
</protein>
<proteinExistence type="predicted"/>